<dbReference type="InterPro" id="IPR027417">
    <property type="entry name" value="P-loop_NTPase"/>
</dbReference>
<dbReference type="eggNOG" id="COG1192">
    <property type="taxonomic scope" value="Bacteria"/>
</dbReference>
<dbReference type="InterPro" id="IPR025669">
    <property type="entry name" value="AAA_dom"/>
</dbReference>
<accession>A0YC73</accession>
<dbReference type="Proteomes" id="UP000004931">
    <property type="component" value="Unassembled WGS sequence"/>
</dbReference>
<dbReference type="Gene3D" id="3.40.50.300">
    <property type="entry name" value="P-loop containing nucleotide triphosphate hydrolases"/>
    <property type="match status" value="1"/>
</dbReference>
<dbReference type="EMBL" id="AAVT01000003">
    <property type="protein sequence ID" value="EAW31392.1"/>
    <property type="molecule type" value="Genomic_DNA"/>
</dbReference>
<comment type="caution">
    <text evidence="3">The sequence shown here is derived from an EMBL/GenBank/DDBJ whole genome shotgun (WGS) entry which is preliminary data.</text>
</comment>
<evidence type="ECO:0000313" key="3">
    <source>
        <dbReference type="EMBL" id="EAW31392.1"/>
    </source>
</evidence>
<dbReference type="Pfam" id="PF13614">
    <property type="entry name" value="AAA_31"/>
    <property type="match status" value="1"/>
</dbReference>
<dbReference type="AlphaFoldDB" id="A0YC73"/>
<evidence type="ECO:0000259" key="2">
    <source>
        <dbReference type="Pfam" id="PF13614"/>
    </source>
</evidence>
<sequence>MRVWAVANQKGGVGKTTTAVTLGGLLAERGERVLLLDLDPHGSMTSYFGYDPDILKSSSFNLFAAEDLTLPQFEKLLLATSSEYLTLLPSSMALATIERRATVEGMGLKVSRALALAWDKYDYVLIDSPPVLGALMINALAASERLLVPVQTEFLALKGLERMIRTISMVTRSLKKNLHYTIVPTMFDRRTQASVKTLRAMRNTYPESIWPAMIPVDTRFRDASKEGEVPSQHAPGSRGVGAYQSLLKYLLLQQQQRKQA</sequence>
<name>A0YC73_9GAMM</name>
<dbReference type="FunFam" id="3.40.50.300:FF:000285">
    <property type="entry name" value="Sporulation initiation inhibitor Soj"/>
    <property type="match status" value="1"/>
</dbReference>
<keyword evidence="4" id="KW-1185">Reference proteome</keyword>
<feature type="domain" description="AAA" evidence="2">
    <location>
        <begin position="1"/>
        <end position="179"/>
    </location>
</feature>
<protein>
    <submittedName>
        <fullName evidence="3">Probable plasmid partitioning protein</fullName>
    </submittedName>
</protein>
<dbReference type="InterPro" id="IPR050678">
    <property type="entry name" value="DNA_Partitioning_ATPase"/>
</dbReference>
<proteinExistence type="predicted"/>
<dbReference type="PANTHER" id="PTHR13696:SF69">
    <property type="entry name" value="PLASMID PARTITIONING PROTEIN-RELATED"/>
    <property type="match status" value="1"/>
</dbReference>
<organism evidence="3 4">
    <name type="scientific">marine gamma proteobacterium HTCC2143</name>
    <dbReference type="NCBI Taxonomy" id="247633"/>
    <lineage>
        <taxon>Bacteria</taxon>
        <taxon>Pseudomonadati</taxon>
        <taxon>Pseudomonadota</taxon>
        <taxon>Gammaproteobacteria</taxon>
        <taxon>Cellvibrionales</taxon>
        <taxon>Spongiibacteraceae</taxon>
        <taxon>BD1-7 clade</taxon>
    </lineage>
</organism>
<comment type="similarity">
    <text evidence="1">To B.subtilis soj.</text>
</comment>
<dbReference type="CDD" id="cd02042">
    <property type="entry name" value="ParAB_family"/>
    <property type="match status" value="1"/>
</dbReference>
<dbReference type="OrthoDB" id="9815116at2"/>
<reference evidence="3 4" key="1">
    <citation type="journal article" date="2010" name="J. Bacteriol.">
        <title>Genome sequence of the oligotrophic marine Gammaproteobacterium HTCC2143, isolated from the Oregon Coast.</title>
        <authorList>
            <person name="Oh H.M."/>
            <person name="Kang I."/>
            <person name="Ferriera S."/>
            <person name="Giovannoni S.J."/>
            <person name="Cho J.C."/>
        </authorList>
    </citation>
    <scope>NUCLEOTIDE SEQUENCE [LARGE SCALE GENOMIC DNA]</scope>
    <source>
        <strain evidence="3 4">HTCC2143</strain>
    </source>
</reference>
<gene>
    <name evidence="3" type="ORF">GP2143_07579</name>
</gene>
<evidence type="ECO:0000256" key="1">
    <source>
        <dbReference type="ARBA" id="ARBA00060876"/>
    </source>
</evidence>
<dbReference type="SUPFAM" id="SSF52540">
    <property type="entry name" value="P-loop containing nucleoside triphosphate hydrolases"/>
    <property type="match status" value="1"/>
</dbReference>
<evidence type="ECO:0000313" key="4">
    <source>
        <dbReference type="Proteomes" id="UP000004931"/>
    </source>
</evidence>
<dbReference type="STRING" id="247633.GP2143_07579"/>
<dbReference type="PANTHER" id="PTHR13696">
    <property type="entry name" value="P-LOOP CONTAINING NUCLEOSIDE TRIPHOSPHATE HYDROLASE"/>
    <property type="match status" value="1"/>
</dbReference>